<evidence type="ECO:0000256" key="2">
    <source>
        <dbReference type="ARBA" id="ARBA00022649"/>
    </source>
</evidence>
<name>A0A428DCS7_STRMT</name>
<organism evidence="3 4">
    <name type="scientific">Streptococcus mitis</name>
    <dbReference type="NCBI Taxonomy" id="28037"/>
    <lineage>
        <taxon>Bacteria</taxon>
        <taxon>Bacillati</taxon>
        <taxon>Bacillota</taxon>
        <taxon>Bacilli</taxon>
        <taxon>Lactobacillales</taxon>
        <taxon>Streptococcaceae</taxon>
        <taxon>Streptococcus</taxon>
        <taxon>Streptococcus mitis group</taxon>
    </lineage>
</organism>
<sequence>MSQIAVRVDDKLKKEATEVFSELGLDMTTAVKLFLKQSVLTRSIPFELKLDSDYEIELEDGDYIRTRNIDEYNEVTQKAFKESISKYKNEGITKSTESVDDYFERMVRENA</sequence>
<dbReference type="PANTHER" id="PTHR38781:SF1">
    <property type="entry name" value="ANTITOXIN DINJ-RELATED"/>
    <property type="match status" value="1"/>
</dbReference>
<keyword evidence="2" id="KW-1277">Toxin-antitoxin system</keyword>
<dbReference type="InterPro" id="IPR007337">
    <property type="entry name" value="RelB/DinJ"/>
</dbReference>
<dbReference type="GO" id="GO:0006351">
    <property type="term" value="P:DNA-templated transcription"/>
    <property type="evidence" value="ECO:0007669"/>
    <property type="project" value="TreeGrafter"/>
</dbReference>
<comment type="caution">
    <text evidence="3">The sequence shown here is derived from an EMBL/GenBank/DDBJ whole genome shotgun (WGS) entry which is preliminary data.</text>
</comment>
<dbReference type="GO" id="GO:0006355">
    <property type="term" value="P:regulation of DNA-templated transcription"/>
    <property type="evidence" value="ECO:0007669"/>
    <property type="project" value="InterPro"/>
</dbReference>
<dbReference type="InterPro" id="IPR013321">
    <property type="entry name" value="Arc_rbn_hlx_hlx"/>
</dbReference>
<dbReference type="AlphaFoldDB" id="A0A428DCS7"/>
<evidence type="ECO:0000256" key="1">
    <source>
        <dbReference type="ARBA" id="ARBA00010562"/>
    </source>
</evidence>
<comment type="similarity">
    <text evidence="1">Belongs to the RelB/DinJ antitoxin family.</text>
</comment>
<dbReference type="Proteomes" id="UP000267870">
    <property type="component" value="Unassembled WGS sequence"/>
</dbReference>
<reference evidence="3 4" key="1">
    <citation type="submission" date="2018-11" db="EMBL/GenBank/DDBJ databases">
        <title>Species Designations Belie Phenotypic and Genotypic Heterogeneity in Oral Streptococci.</title>
        <authorList>
            <person name="Velsko I."/>
        </authorList>
    </citation>
    <scope>NUCLEOTIDE SEQUENCE [LARGE SCALE GENOMIC DNA]</scope>
    <source>
        <strain evidence="3 4">BCC55</strain>
    </source>
</reference>
<proteinExistence type="inferred from homology"/>
<dbReference type="Gene3D" id="1.10.1220.10">
    <property type="entry name" value="Met repressor-like"/>
    <property type="match status" value="1"/>
</dbReference>
<dbReference type="EMBL" id="RJNZ01000011">
    <property type="protein sequence ID" value="RSI91150.1"/>
    <property type="molecule type" value="Genomic_DNA"/>
</dbReference>
<dbReference type="Pfam" id="PF04221">
    <property type="entry name" value="RelB"/>
    <property type="match status" value="1"/>
</dbReference>
<dbReference type="NCBIfam" id="TIGR02384">
    <property type="entry name" value="RelB_DinJ"/>
    <property type="match status" value="1"/>
</dbReference>
<evidence type="ECO:0000313" key="4">
    <source>
        <dbReference type="Proteomes" id="UP000267870"/>
    </source>
</evidence>
<dbReference type="PANTHER" id="PTHR38781">
    <property type="entry name" value="ANTITOXIN DINJ-RELATED"/>
    <property type="match status" value="1"/>
</dbReference>
<protein>
    <submittedName>
        <fullName evidence="3">Bifunctional antitoxin/transcriptional repressor RelB</fullName>
    </submittedName>
</protein>
<accession>A0A428DCS7</accession>
<evidence type="ECO:0000313" key="3">
    <source>
        <dbReference type="EMBL" id="RSI91150.1"/>
    </source>
</evidence>
<gene>
    <name evidence="3" type="ORF">D8845_07485</name>
</gene>
<dbReference type="RefSeq" id="WP_007518694.1">
    <property type="nucleotide sequence ID" value="NZ_RJNZ01000011.1"/>
</dbReference>